<evidence type="ECO:0000256" key="3">
    <source>
        <dbReference type="ARBA" id="ARBA00022960"/>
    </source>
</evidence>
<evidence type="ECO:0000256" key="1">
    <source>
        <dbReference type="ARBA" id="ARBA00004752"/>
    </source>
</evidence>
<dbReference type="RefSeq" id="WP_284327832.1">
    <property type="nucleotide sequence ID" value="NZ_BSUN01000001.1"/>
</dbReference>
<evidence type="ECO:0000256" key="2">
    <source>
        <dbReference type="ARBA" id="ARBA00022679"/>
    </source>
</evidence>
<keyword evidence="8" id="KW-0732">Signal</keyword>
<feature type="chain" id="PRO_5045316336" description="L,D-TPase catalytic domain-containing protein" evidence="8">
    <location>
        <begin position="23"/>
        <end position="271"/>
    </location>
</feature>
<dbReference type="PROSITE" id="PS52029">
    <property type="entry name" value="LD_TPASE"/>
    <property type="match status" value="1"/>
</dbReference>
<organism evidence="10 11">
    <name type="scientific">Demequina litorisediminis</name>
    <dbReference type="NCBI Taxonomy" id="1849022"/>
    <lineage>
        <taxon>Bacteria</taxon>
        <taxon>Bacillati</taxon>
        <taxon>Actinomycetota</taxon>
        <taxon>Actinomycetes</taxon>
        <taxon>Micrococcales</taxon>
        <taxon>Demequinaceae</taxon>
        <taxon>Demequina</taxon>
    </lineage>
</organism>
<evidence type="ECO:0000313" key="10">
    <source>
        <dbReference type="EMBL" id="GMA35216.1"/>
    </source>
</evidence>
<name>A0ABQ6IBY8_9MICO</name>
<keyword evidence="3 6" id="KW-0133">Cell shape</keyword>
<feature type="active site" description="Proton donor/acceptor" evidence="6">
    <location>
        <position position="221"/>
    </location>
</feature>
<dbReference type="InterPro" id="IPR050979">
    <property type="entry name" value="LD-transpeptidase"/>
</dbReference>
<dbReference type="CDD" id="cd16913">
    <property type="entry name" value="YkuD_like"/>
    <property type="match status" value="1"/>
</dbReference>
<protein>
    <recommendedName>
        <fullName evidence="9">L,D-TPase catalytic domain-containing protein</fullName>
    </recommendedName>
</protein>
<comment type="caution">
    <text evidence="10">The sequence shown here is derived from an EMBL/GenBank/DDBJ whole genome shotgun (WGS) entry which is preliminary data.</text>
</comment>
<evidence type="ECO:0000259" key="9">
    <source>
        <dbReference type="PROSITE" id="PS52029"/>
    </source>
</evidence>
<feature type="active site" description="Nucleophile" evidence="6">
    <location>
        <position position="237"/>
    </location>
</feature>
<evidence type="ECO:0000313" key="11">
    <source>
        <dbReference type="Proteomes" id="UP001157125"/>
    </source>
</evidence>
<keyword evidence="11" id="KW-1185">Reference proteome</keyword>
<dbReference type="SUPFAM" id="SSF141523">
    <property type="entry name" value="L,D-transpeptidase catalytic domain-like"/>
    <property type="match status" value="1"/>
</dbReference>
<dbReference type="EMBL" id="BSUN01000001">
    <property type="protein sequence ID" value="GMA35216.1"/>
    <property type="molecule type" value="Genomic_DNA"/>
</dbReference>
<proteinExistence type="predicted"/>
<evidence type="ECO:0000256" key="5">
    <source>
        <dbReference type="ARBA" id="ARBA00023316"/>
    </source>
</evidence>
<gene>
    <name evidence="10" type="ORF">GCM10025876_14200</name>
</gene>
<evidence type="ECO:0000256" key="7">
    <source>
        <dbReference type="SAM" id="MobiDB-lite"/>
    </source>
</evidence>
<comment type="pathway">
    <text evidence="1 6">Cell wall biogenesis; peptidoglycan biosynthesis.</text>
</comment>
<feature type="signal peptide" evidence="8">
    <location>
        <begin position="1"/>
        <end position="22"/>
    </location>
</feature>
<dbReference type="Gene3D" id="2.40.440.10">
    <property type="entry name" value="L,D-transpeptidase catalytic domain-like"/>
    <property type="match status" value="1"/>
</dbReference>
<dbReference type="Proteomes" id="UP001157125">
    <property type="component" value="Unassembled WGS sequence"/>
</dbReference>
<feature type="compositionally biased region" description="Low complexity" evidence="7">
    <location>
        <begin position="36"/>
        <end position="52"/>
    </location>
</feature>
<sequence length="271" mass="28126">MRQWRRELSALMFAGLSAVVLASCAGDTDPEPAPPSDSAVPSVSAPAVSPSPGGEVATVNPVSEIATAPDGEIDVYDAPDGTVTTTIHAADVLTAPDQTPLVFLVKEREGDWIEVYLPIVPNGSTGWVPADAVEVGSTSFRIEVSLDDFTLTVYQGAEVVLTSDVGVGRDDRPTPGGVYYVRELLQPPTDDGPYGPYAYGLSGYQPVLDEFNGGDPIIGIHGTNDPDSIGSYVSSGCIRLPNDVITQLVTEVGIPLGTPVTITGSAEPASA</sequence>
<keyword evidence="2" id="KW-0808">Transferase</keyword>
<keyword evidence="5 6" id="KW-0961">Cell wall biogenesis/degradation</keyword>
<dbReference type="Pfam" id="PF03734">
    <property type="entry name" value="YkuD"/>
    <property type="match status" value="1"/>
</dbReference>
<dbReference type="PROSITE" id="PS51257">
    <property type="entry name" value="PROKAR_LIPOPROTEIN"/>
    <property type="match status" value="1"/>
</dbReference>
<dbReference type="InterPro" id="IPR038063">
    <property type="entry name" value="Transpep_catalytic_dom"/>
</dbReference>
<reference evidence="11" key="1">
    <citation type="journal article" date="2019" name="Int. J. Syst. Evol. Microbiol.">
        <title>The Global Catalogue of Microorganisms (GCM) 10K type strain sequencing project: providing services to taxonomists for standard genome sequencing and annotation.</title>
        <authorList>
            <consortium name="The Broad Institute Genomics Platform"/>
            <consortium name="The Broad Institute Genome Sequencing Center for Infectious Disease"/>
            <person name="Wu L."/>
            <person name="Ma J."/>
        </authorList>
    </citation>
    <scope>NUCLEOTIDE SEQUENCE [LARGE SCALE GENOMIC DNA]</scope>
    <source>
        <strain evidence="11">NBRC 112299</strain>
    </source>
</reference>
<dbReference type="PANTHER" id="PTHR30582">
    <property type="entry name" value="L,D-TRANSPEPTIDASE"/>
    <property type="match status" value="1"/>
</dbReference>
<feature type="region of interest" description="Disordered" evidence="7">
    <location>
        <begin position="27"/>
        <end position="56"/>
    </location>
</feature>
<keyword evidence="4 6" id="KW-0573">Peptidoglycan synthesis</keyword>
<evidence type="ECO:0000256" key="6">
    <source>
        <dbReference type="PROSITE-ProRule" id="PRU01373"/>
    </source>
</evidence>
<accession>A0ABQ6IBY8</accession>
<feature type="domain" description="L,D-TPase catalytic" evidence="9">
    <location>
        <begin position="140"/>
        <end position="263"/>
    </location>
</feature>
<dbReference type="InterPro" id="IPR005490">
    <property type="entry name" value="LD_TPept_cat_dom"/>
</dbReference>
<evidence type="ECO:0000256" key="8">
    <source>
        <dbReference type="SAM" id="SignalP"/>
    </source>
</evidence>
<evidence type="ECO:0000256" key="4">
    <source>
        <dbReference type="ARBA" id="ARBA00022984"/>
    </source>
</evidence>